<sequence length="340" mass="37779">MKLTIHTFQLPLRHTFSITHESRDVMPSLIVELSQDGLSGFGEATETRYYGITLENMSQRLEALRPVIETARLDAPEAFWEHMRAHLADAPFILCALDQAAHDLYGKLHNTTVYERWGLSMEQVPRSNYTIGMASIPEMVSKMEDQPWPLYKIKLGTSHDLEIIKALRAKTDAVFRIDANTAWTAEQTLEYAPRLKELGVEFIEQPLKANDWEGMKQVYANCALPVIADESCHVEADVARCYGFFHGINIKLMKCGGLTPARRMAEHAKKLGLKVMAGCMTESSVGISAIAQLLPLLDYVDMDGAMLLSEDPAEGVSLDANGYASFSARKGTGAQLKKLA</sequence>
<keyword evidence="10" id="KW-1185">Reference proteome</keyword>
<comment type="similarity">
    <text evidence="1 7">Belongs to the mandelate racemase/muconate lactonizing enzyme family.</text>
</comment>
<dbReference type="SFLD" id="SFLDS00001">
    <property type="entry name" value="Enolase"/>
    <property type="match status" value="1"/>
</dbReference>
<keyword evidence="4 7" id="KW-0413">Isomerase</keyword>
<dbReference type="SFLD" id="SFLDG00180">
    <property type="entry name" value="muconate_cycloisomerase"/>
    <property type="match status" value="1"/>
</dbReference>
<evidence type="ECO:0000313" key="10">
    <source>
        <dbReference type="Proteomes" id="UP000321580"/>
    </source>
</evidence>
<keyword evidence="2 6" id="KW-0479">Metal-binding</keyword>
<dbReference type="RefSeq" id="WP_147166881.1">
    <property type="nucleotide sequence ID" value="NZ_VOOR01000012.1"/>
</dbReference>
<evidence type="ECO:0000256" key="5">
    <source>
        <dbReference type="PIRSR" id="PIRSR634603-1"/>
    </source>
</evidence>
<protein>
    <recommendedName>
        <fullName evidence="7">Dipeptide epimerase</fullName>
        <ecNumber evidence="7">5.1.1.-</ecNumber>
    </recommendedName>
</protein>
<name>A0A5C6RSA1_9BACT</name>
<dbReference type="Pfam" id="PF13378">
    <property type="entry name" value="MR_MLE_C"/>
    <property type="match status" value="1"/>
</dbReference>
<dbReference type="CDD" id="cd03319">
    <property type="entry name" value="L-Ala-DL-Glu_epimerase"/>
    <property type="match status" value="1"/>
</dbReference>
<dbReference type="InterPro" id="IPR029065">
    <property type="entry name" value="Enolase_C-like"/>
</dbReference>
<dbReference type="GO" id="GO:0000287">
    <property type="term" value="F:magnesium ion binding"/>
    <property type="evidence" value="ECO:0007669"/>
    <property type="project" value="UniProtKB-ARBA"/>
</dbReference>
<dbReference type="PANTHER" id="PTHR48080">
    <property type="entry name" value="D-GALACTONATE DEHYDRATASE-RELATED"/>
    <property type="match status" value="1"/>
</dbReference>
<feature type="domain" description="Mandelate racemase/muconate lactonizing enzyme C-terminal" evidence="8">
    <location>
        <begin position="136"/>
        <end position="225"/>
    </location>
</feature>
<feature type="binding site" evidence="6">
    <location>
        <position position="204"/>
    </location>
    <ligand>
        <name>Mg(2+)</name>
        <dbReference type="ChEBI" id="CHEBI:18420"/>
    </ligand>
</feature>
<feature type="binding site" evidence="6">
    <location>
        <position position="178"/>
    </location>
    <ligand>
        <name>Mg(2+)</name>
        <dbReference type="ChEBI" id="CHEBI:18420"/>
    </ligand>
</feature>
<feature type="binding site" evidence="6">
    <location>
        <position position="229"/>
    </location>
    <ligand>
        <name>Mg(2+)</name>
        <dbReference type="ChEBI" id="CHEBI:18420"/>
    </ligand>
</feature>
<keyword evidence="3 6" id="KW-0460">Magnesium</keyword>
<dbReference type="EMBL" id="VOOR01000012">
    <property type="protein sequence ID" value="TXB64182.1"/>
    <property type="molecule type" value="Genomic_DNA"/>
</dbReference>
<dbReference type="Proteomes" id="UP000321580">
    <property type="component" value="Unassembled WGS sequence"/>
</dbReference>
<accession>A0A5C6RSA1</accession>
<dbReference type="SUPFAM" id="SSF54826">
    <property type="entry name" value="Enolase N-terminal domain-like"/>
    <property type="match status" value="1"/>
</dbReference>
<evidence type="ECO:0000259" key="8">
    <source>
        <dbReference type="SMART" id="SM00922"/>
    </source>
</evidence>
<comment type="caution">
    <text evidence="9">The sequence shown here is derived from an EMBL/GenBank/DDBJ whole genome shotgun (WGS) entry which is preliminary data.</text>
</comment>
<dbReference type="GO" id="GO:0016855">
    <property type="term" value="F:racemase and epimerase activity, acting on amino acids and derivatives"/>
    <property type="evidence" value="ECO:0007669"/>
    <property type="project" value="UniProtKB-UniRule"/>
</dbReference>
<feature type="active site" description="Proton acceptor; specific for (R)-substrate epimerization" evidence="5">
    <location>
        <position position="154"/>
    </location>
</feature>
<dbReference type="AlphaFoldDB" id="A0A5C6RSA1"/>
<evidence type="ECO:0000313" key="9">
    <source>
        <dbReference type="EMBL" id="TXB64182.1"/>
    </source>
</evidence>
<dbReference type="InterPro" id="IPR013342">
    <property type="entry name" value="Mandelate_racemase_C"/>
</dbReference>
<evidence type="ECO:0000256" key="1">
    <source>
        <dbReference type="ARBA" id="ARBA00008031"/>
    </source>
</evidence>
<evidence type="ECO:0000256" key="7">
    <source>
        <dbReference type="RuleBase" id="RU366006"/>
    </source>
</evidence>
<dbReference type="InterPro" id="IPR034603">
    <property type="entry name" value="Dipeptide_epimerase"/>
</dbReference>
<comment type="cofactor">
    <cofactor evidence="6 7">
        <name>Mg(2+)</name>
        <dbReference type="ChEBI" id="CHEBI:18420"/>
    </cofactor>
    <text evidence="6 7">Binds 1 Mg(2+) ion per subunit.</text>
</comment>
<dbReference type="InterPro" id="IPR034593">
    <property type="entry name" value="DgoD-like"/>
</dbReference>
<feature type="active site" description="Proton acceptor; specific for (S)-substrate epimerization" evidence="5">
    <location>
        <position position="251"/>
    </location>
</feature>
<dbReference type="InterPro" id="IPR013341">
    <property type="entry name" value="Mandelate_racemase_N_dom"/>
</dbReference>
<evidence type="ECO:0000256" key="2">
    <source>
        <dbReference type="ARBA" id="ARBA00022723"/>
    </source>
</evidence>
<dbReference type="Gene3D" id="3.30.390.10">
    <property type="entry name" value="Enolase-like, N-terminal domain"/>
    <property type="match status" value="1"/>
</dbReference>
<dbReference type="SMART" id="SM00922">
    <property type="entry name" value="MR_MLE"/>
    <property type="match status" value="1"/>
</dbReference>
<dbReference type="PANTHER" id="PTHR48080:SF3">
    <property type="entry name" value="ENOLASE SUPERFAMILY MEMBER DDB_G0284701"/>
    <property type="match status" value="1"/>
</dbReference>
<dbReference type="EC" id="5.1.1.-" evidence="7"/>
<organism evidence="9 10">
    <name type="scientific">Phaeodactylibacter luteus</name>
    <dbReference type="NCBI Taxonomy" id="1564516"/>
    <lineage>
        <taxon>Bacteria</taxon>
        <taxon>Pseudomonadati</taxon>
        <taxon>Bacteroidota</taxon>
        <taxon>Saprospiria</taxon>
        <taxon>Saprospirales</taxon>
        <taxon>Haliscomenobacteraceae</taxon>
        <taxon>Phaeodactylibacter</taxon>
    </lineage>
</organism>
<evidence type="ECO:0000256" key="6">
    <source>
        <dbReference type="PIRSR" id="PIRSR634603-3"/>
    </source>
</evidence>
<dbReference type="Gene3D" id="3.20.20.120">
    <property type="entry name" value="Enolase-like C-terminal domain"/>
    <property type="match status" value="1"/>
</dbReference>
<evidence type="ECO:0000256" key="3">
    <source>
        <dbReference type="ARBA" id="ARBA00022842"/>
    </source>
</evidence>
<dbReference type="Pfam" id="PF02746">
    <property type="entry name" value="MR_MLE_N"/>
    <property type="match status" value="1"/>
</dbReference>
<gene>
    <name evidence="9" type="ORF">FRY97_07775</name>
</gene>
<dbReference type="InterPro" id="IPR029017">
    <property type="entry name" value="Enolase-like_N"/>
</dbReference>
<dbReference type="InterPro" id="IPR036849">
    <property type="entry name" value="Enolase-like_C_sf"/>
</dbReference>
<proteinExistence type="inferred from homology"/>
<evidence type="ECO:0000256" key="4">
    <source>
        <dbReference type="ARBA" id="ARBA00023235"/>
    </source>
</evidence>
<reference evidence="9 10" key="1">
    <citation type="submission" date="2019-08" db="EMBL/GenBank/DDBJ databases">
        <title>Genome of Phaeodactylibacter luteus.</title>
        <authorList>
            <person name="Bowman J.P."/>
        </authorList>
    </citation>
    <scope>NUCLEOTIDE SEQUENCE [LARGE SCALE GENOMIC DNA]</scope>
    <source>
        <strain evidence="9 10">KCTC 42180</strain>
    </source>
</reference>
<dbReference type="SUPFAM" id="SSF51604">
    <property type="entry name" value="Enolase C-terminal domain-like"/>
    <property type="match status" value="1"/>
</dbReference>
<dbReference type="OrthoDB" id="9775391at2"/>